<dbReference type="AlphaFoldDB" id="A0A371GBL0"/>
<comment type="caution">
    <text evidence="1">The sequence shown here is derived from an EMBL/GenBank/DDBJ whole genome shotgun (WGS) entry which is preliminary data.</text>
</comment>
<keyword evidence="2" id="KW-1185">Reference proteome</keyword>
<evidence type="ECO:0000313" key="1">
    <source>
        <dbReference type="EMBL" id="RDX87948.1"/>
    </source>
</evidence>
<gene>
    <name evidence="1" type="ORF">CR513_30518</name>
</gene>
<name>A0A371GBL0_MUCPR</name>
<dbReference type="Proteomes" id="UP000257109">
    <property type="component" value="Unassembled WGS sequence"/>
</dbReference>
<evidence type="ECO:0008006" key="3">
    <source>
        <dbReference type="Google" id="ProtNLM"/>
    </source>
</evidence>
<reference evidence="1" key="1">
    <citation type="submission" date="2018-05" db="EMBL/GenBank/DDBJ databases">
        <title>Draft genome of Mucuna pruriens seed.</title>
        <authorList>
            <person name="Nnadi N.E."/>
            <person name="Vos R."/>
            <person name="Hasami M.H."/>
            <person name="Devisetty U.K."/>
            <person name="Aguiy J.C."/>
        </authorList>
    </citation>
    <scope>NUCLEOTIDE SEQUENCE [LARGE SCALE GENOMIC DNA]</scope>
    <source>
        <strain evidence="1">JCA_2017</strain>
    </source>
</reference>
<organism evidence="1 2">
    <name type="scientific">Mucuna pruriens</name>
    <name type="common">Velvet bean</name>
    <name type="synonym">Dolichos pruriens</name>
    <dbReference type="NCBI Taxonomy" id="157652"/>
    <lineage>
        <taxon>Eukaryota</taxon>
        <taxon>Viridiplantae</taxon>
        <taxon>Streptophyta</taxon>
        <taxon>Embryophyta</taxon>
        <taxon>Tracheophyta</taxon>
        <taxon>Spermatophyta</taxon>
        <taxon>Magnoliopsida</taxon>
        <taxon>eudicotyledons</taxon>
        <taxon>Gunneridae</taxon>
        <taxon>Pentapetalae</taxon>
        <taxon>rosids</taxon>
        <taxon>fabids</taxon>
        <taxon>Fabales</taxon>
        <taxon>Fabaceae</taxon>
        <taxon>Papilionoideae</taxon>
        <taxon>50 kb inversion clade</taxon>
        <taxon>NPAAA clade</taxon>
        <taxon>indigoferoid/millettioid clade</taxon>
        <taxon>Phaseoleae</taxon>
        <taxon>Mucuna</taxon>
    </lineage>
</organism>
<dbReference type="EMBL" id="QJKJ01006091">
    <property type="protein sequence ID" value="RDX87948.1"/>
    <property type="molecule type" value="Genomic_DNA"/>
</dbReference>
<sequence>MSPSSRNRKSCILELEELRLEAYENFKVYKEKVKCFHDNMILRKVFKVGQKVFLFNSHLKLIAGKRCSKWDGPFVITNVFPYGAVEIRKEATDKTFKVNGNQLKLFHECPTMMEGDMLKSFQNIFTNDIPCGLPPIRGIEHQIDFIMGAILP</sequence>
<accession>A0A371GBL0</accession>
<feature type="non-terminal residue" evidence="1">
    <location>
        <position position="1"/>
    </location>
</feature>
<evidence type="ECO:0000313" key="2">
    <source>
        <dbReference type="Proteomes" id="UP000257109"/>
    </source>
</evidence>
<protein>
    <recommendedName>
        <fullName evidence="3">Reverse transcriptase domain-containing protein</fullName>
    </recommendedName>
</protein>
<proteinExistence type="predicted"/>
<dbReference type="OrthoDB" id="1429661at2759"/>